<dbReference type="PANTHER" id="PTHR47506:SF3">
    <property type="entry name" value="HTH-TYPE TRANSCRIPTIONAL REGULATOR LMRA"/>
    <property type="match status" value="1"/>
</dbReference>
<organism evidence="6 7">
    <name type="scientific">Conexibacter arvalis</name>
    <dbReference type="NCBI Taxonomy" id="912552"/>
    <lineage>
        <taxon>Bacteria</taxon>
        <taxon>Bacillati</taxon>
        <taxon>Actinomycetota</taxon>
        <taxon>Thermoleophilia</taxon>
        <taxon>Solirubrobacterales</taxon>
        <taxon>Conexibacteraceae</taxon>
        <taxon>Conexibacter</taxon>
    </lineage>
</organism>
<evidence type="ECO:0000256" key="4">
    <source>
        <dbReference type="PROSITE-ProRule" id="PRU00335"/>
    </source>
</evidence>
<evidence type="ECO:0000256" key="2">
    <source>
        <dbReference type="ARBA" id="ARBA00023125"/>
    </source>
</evidence>
<dbReference type="InterPro" id="IPR036271">
    <property type="entry name" value="Tet_transcr_reg_TetR-rel_C_sf"/>
</dbReference>
<dbReference type="InterPro" id="IPR001647">
    <property type="entry name" value="HTH_TetR"/>
</dbReference>
<keyword evidence="3" id="KW-0804">Transcription</keyword>
<reference evidence="6 7" key="1">
    <citation type="submission" date="2020-08" db="EMBL/GenBank/DDBJ databases">
        <title>Genomic Encyclopedia of Archaeal and Bacterial Type Strains, Phase II (KMG-II): from individual species to whole genera.</title>
        <authorList>
            <person name="Goeker M."/>
        </authorList>
    </citation>
    <scope>NUCLEOTIDE SEQUENCE [LARGE SCALE GENOMIC DNA]</scope>
    <source>
        <strain evidence="6 7">DSM 23288</strain>
    </source>
</reference>
<sequence length="192" mass="20667">MASDSRERMVRSAAFLLREHGYAGTGFRDVIAHSEAPWGSIYHHFPGGKAQLAEEAVRYAGDLVAQLIEHSPPDDPVATLRGFIAIWRRGLEESDFRAGCPVVAVATEAPADQPALSQAAAHAFAQWEQALAATLRRAGIPRARSRRLATIVVASIEGAIVLARARRTTQPLDDVSRELELVLRAAIADAAA</sequence>
<name>A0A840IAX1_9ACTN</name>
<dbReference type="Pfam" id="PF00440">
    <property type="entry name" value="TetR_N"/>
    <property type="match status" value="1"/>
</dbReference>
<proteinExistence type="predicted"/>
<keyword evidence="7" id="KW-1185">Reference proteome</keyword>
<gene>
    <name evidence="6" type="ORF">BDZ31_000837</name>
</gene>
<dbReference type="InterPro" id="IPR054156">
    <property type="entry name" value="YxaF_TetR_C"/>
</dbReference>
<evidence type="ECO:0000259" key="5">
    <source>
        <dbReference type="PROSITE" id="PS50977"/>
    </source>
</evidence>
<dbReference type="EMBL" id="JACHNU010000001">
    <property type="protein sequence ID" value="MBB4661264.1"/>
    <property type="molecule type" value="Genomic_DNA"/>
</dbReference>
<dbReference type="AlphaFoldDB" id="A0A840IAX1"/>
<dbReference type="Pfam" id="PF21993">
    <property type="entry name" value="TetR_C_13_2"/>
    <property type="match status" value="1"/>
</dbReference>
<evidence type="ECO:0000313" key="6">
    <source>
        <dbReference type="EMBL" id="MBB4661264.1"/>
    </source>
</evidence>
<evidence type="ECO:0000256" key="3">
    <source>
        <dbReference type="ARBA" id="ARBA00023163"/>
    </source>
</evidence>
<dbReference type="Proteomes" id="UP000585272">
    <property type="component" value="Unassembled WGS sequence"/>
</dbReference>
<comment type="caution">
    <text evidence="6">The sequence shown here is derived from an EMBL/GenBank/DDBJ whole genome shotgun (WGS) entry which is preliminary data.</text>
</comment>
<dbReference type="SUPFAM" id="SSF48498">
    <property type="entry name" value="Tetracyclin repressor-like, C-terminal domain"/>
    <property type="match status" value="1"/>
</dbReference>
<evidence type="ECO:0000313" key="7">
    <source>
        <dbReference type="Proteomes" id="UP000585272"/>
    </source>
</evidence>
<dbReference type="InterPro" id="IPR009057">
    <property type="entry name" value="Homeodomain-like_sf"/>
</dbReference>
<feature type="domain" description="HTH tetR-type" evidence="5">
    <location>
        <begin position="3"/>
        <end position="63"/>
    </location>
</feature>
<dbReference type="Gene3D" id="1.10.357.10">
    <property type="entry name" value="Tetracycline Repressor, domain 2"/>
    <property type="match status" value="1"/>
</dbReference>
<feature type="DNA-binding region" description="H-T-H motif" evidence="4">
    <location>
        <begin position="26"/>
        <end position="45"/>
    </location>
</feature>
<dbReference type="GO" id="GO:0003677">
    <property type="term" value="F:DNA binding"/>
    <property type="evidence" value="ECO:0007669"/>
    <property type="project" value="UniProtKB-UniRule"/>
</dbReference>
<dbReference type="PANTHER" id="PTHR47506">
    <property type="entry name" value="TRANSCRIPTIONAL REGULATORY PROTEIN"/>
    <property type="match status" value="1"/>
</dbReference>
<protein>
    <submittedName>
        <fullName evidence="6">AcrR family transcriptional regulator</fullName>
    </submittedName>
</protein>
<dbReference type="SUPFAM" id="SSF46689">
    <property type="entry name" value="Homeodomain-like"/>
    <property type="match status" value="1"/>
</dbReference>
<keyword evidence="1" id="KW-0805">Transcription regulation</keyword>
<evidence type="ECO:0000256" key="1">
    <source>
        <dbReference type="ARBA" id="ARBA00023015"/>
    </source>
</evidence>
<keyword evidence="2 4" id="KW-0238">DNA-binding</keyword>
<dbReference type="RefSeq" id="WP_183339286.1">
    <property type="nucleotide sequence ID" value="NZ_JACHNU010000001.1"/>
</dbReference>
<dbReference type="PROSITE" id="PS50977">
    <property type="entry name" value="HTH_TETR_2"/>
    <property type="match status" value="1"/>
</dbReference>
<accession>A0A840IAX1</accession>